<dbReference type="Pfam" id="PF01226">
    <property type="entry name" value="Form_Nir_trans"/>
    <property type="match status" value="1"/>
</dbReference>
<accession>A0A3Q8S3M7</accession>
<dbReference type="OrthoDB" id="9786493at2"/>
<evidence type="ECO:0000256" key="4">
    <source>
        <dbReference type="ARBA" id="ARBA00023136"/>
    </source>
</evidence>
<feature type="transmembrane region" description="Helical" evidence="6">
    <location>
        <begin position="235"/>
        <end position="252"/>
    </location>
</feature>
<dbReference type="PANTHER" id="PTHR30520">
    <property type="entry name" value="FORMATE TRANSPORTER-RELATED"/>
    <property type="match status" value="1"/>
</dbReference>
<dbReference type="Proteomes" id="UP000273145">
    <property type="component" value="Chromosome"/>
</dbReference>
<keyword evidence="8" id="KW-1185">Reference proteome</keyword>
<evidence type="ECO:0000313" key="7">
    <source>
        <dbReference type="EMBL" id="AZK45241.1"/>
    </source>
</evidence>
<feature type="transmembrane region" description="Helical" evidence="6">
    <location>
        <begin position="156"/>
        <end position="177"/>
    </location>
</feature>
<evidence type="ECO:0000256" key="3">
    <source>
        <dbReference type="ARBA" id="ARBA00022989"/>
    </source>
</evidence>
<sequence>METETLYKVEELALKKHRIFKQNLLHYIARSMLASMFIGFGVIVAFKTGNFFYLEQSPLTYPMAAITFGAAIILIAYGGGDLFTGNTFYYTYAALRKRLKWVEAVKLWVFSYSGNILGAAAFALLIFLTGLFTDSSVNGFLLNVVEQKMTTSTSELFFRAILCNWLVCLAFFIPMSLKGDGAKMFAMMLFVFCFFISGYEHSIANMCTFAIALVLNHPGTISFAGVLHNLVPVTIGNLIGGVIFMGFMYYYVNKPYLDAEDKGKLLINNAQGNKKKK</sequence>
<comment type="subcellular location">
    <subcellularLocation>
        <location evidence="1">Membrane</location>
        <topology evidence="1">Multi-pass membrane protein</topology>
    </subcellularLocation>
</comment>
<dbReference type="GO" id="GO:0005886">
    <property type="term" value="C:plasma membrane"/>
    <property type="evidence" value="ECO:0007669"/>
    <property type="project" value="TreeGrafter"/>
</dbReference>
<dbReference type="GO" id="GO:0015499">
    <property type="term" value="F:formate transmembrane transporter activity"/>
    <property type="evidence" value="ECO:0007669"/>
    <property type="project" value="TreeGrafter"/>
</dbReference>
<name>A0A3Q8S3M7_9BACL</name>
<evidence type="ECO:0000256" key="1">
    <source>
        <dbReference type="ARBA" id="ARBA00004141"/>
    </source>
</evidence>
<dbReference type="InterPro" id="IPR023271">
    <property type="entry name" value="Aquaporin-like"/>
</dbReference>
<evidence type="ECO:0000256" key="5">
    <source>
        <dbReference type="ARBA" id="ARBA00049660"/>
    </source>
</evidence>
<feature type="transmembrane region" description="Helical" evidence="6">
    <location>
        <begin position="66"/>
        <end position="95"/>
    </location>
</feature>
<dbReference type="PANTHER" id="PTHR30520:SF8">
    <property type="entry name" value="NITRITE TRANSPORTER NIRC"/>
    <property type="match status" value="1"/>
</dbReference>
<dbReference type="PROSITE" id="PS01005">
    <property type="entry name" value="FORMATE_NITRITE_TP_1"/>
    <property type="match status" value="1"/>
</dbReference>
<evidence type="ECO:0000313" key="8">
    <source>
        <dbReference type="Proteomes" id="UP000273145"/>
    </source>
</evidence>
<reference evidence="7 8" key="1">
    <citation type="submission" date="2018-11" db="EMBL/GenBank/DDBJ databases">
        <title>Genome sequencing of Paenibacillus lentus DSM25539(T).</title>
        <authorList>
            <person name="Kook J.-K."/>
            <person name="Park S.-N."/>
            <person name="Lim Y.K."/>
        </authorList>
    </citation>
    <scope>NUCLEOTIDE SEQUENCE [LARGE SCALE GENOMIC DNA]</scope>
    <source>
        <strain evidence="7 8">DSM 25539</strain>
    </source>
</reference>
<proteinExistence type="inferred from homology"/>
<evidence type="ECO:0000256" key="2">
    <source>
        <dbReference type="ARBA" id="ARBA00022692"/>
    </source>
</evidence>
<dbReference type="Gene3D" id="1.20.1080.10">
    <property type="entry name" value="Glycerol uptake facilitator protein"/>
    <property type="match status" value="1"/>
</dbReference>
<dbReference type="PROSITE" id="PS01006">
    <property type="entry name" value="FORMATE_NITRITE_TP_2"/>
    <property type="match status" value="1"/>
</dbReference>
<feature type="transmembrane region" description="Helical" evidence="6">
    <location>
        <begin position="107"/>
        <end position="132"/>
    </location>
</feature>
<comment type="similarity">
    <text evidence="5">Belongs to the FNT transporter (TC 1.A.16) family.</text>
</comment>
<dbReference type="KEGG" id="plen:EIM92_02680"/>
<dbReference type="AlphaFoldDB" id="A0A3Q8S3M7"/>
<dbReference type="EMBL" id="CP034248">
    <property type="protein sequence ID" value="AZK45241.1"/>
    <property type="molecule type" value="Genomic_DNA"/>
</dbReference>
<keyword evidence="2 6" id="KW-0812">Transmembrane</keyword>
<feature type="transmembrane region" description="Helical" evidence="6">
    <location>
        <begin position="24"/>
        <end position="46"/>
    </location>
</feature>
<organism evidence="7 8">
    <name type="scientific">Paenibacillus lentus</name>
    <dbReference type="NCBI Taxonomy" id="1338368"/>
    <lineage>
        <taxon>Bacteria</taxon>
        <taxon>Bacillati</taxon>
        <taxon>Bacillota</taxon>
        <taxon>Bacilli</taxon>
        <taxon>Bacillales</taxon>
        <taxon>Paenibacillaceae</taxon>
        <taxon>Paenibacillus</taxon>
    </lineage>
</organism>
<evidence type="ECO:0000256" key="6">
    <source>
        <dbReference type="SAM" id="Phobius"/>
    </source>
</evidence>
<feature type="transmembrane region" description="Helical" evidence="6">
    <location>
        <begin position="189"/>
        <end position="215"/>
    </location>
</feature>
<dbReference type="InterPro" id="IPR000292">
    <property type="entry name" value="For/NO2_transpt"/>
</dbReference>
<keyword evidence="3 6" id="KW-1133">Transmembrane helix</keyword>
<dbReference type="InterPro" id="IPR024002">
    <property type="entry name" value="For/NO2_transpt_CS"/>
</dbReference>
<gene>
    <name evidence="7" type="ORF">EIM92_02680</name>
</gene>
<dbReference type="RefSeq" id="WP_125081360.1">
    <property type="nucleotide sequence ID" value="NZ_CP034248.1"/>
</dbReference>
<protein>
    <submittedName>
        <fullName evidence="7">Transporter</fullName>
    </submittedName>
</protein>
<keyword evidence="4 6" id="KW-0472">Membrane</keyword>